<dbReference type="Proteomes" id="UP000435649">
    <property type="component" value="Unassembled WGS sequence"/>
</dbReference>
<proteinExistence type="predicted"/>
<dbReference type="NCBIfam" id="TIGR01411">
    <property type="entry name" value="tatAE"/>
    <property type="match status" value="1"/>
</dbReference>
<dbReference type="PANTHER" id="PTHR42982:SF1">
    <property type="entry name" value="SEC-INDEPENDENT PROTEIN TRANSLOCASE PROTEIN TATA"/>
    <property type="match status" value="1"/>
</dbReference>
<name>A0A844G4M6_9BACT</name>
<keyword evidence="7" id="KW-0811">Translocation</keyword>
<sequence length="71" mass="7872">MSLGFTEIILIVLFILIVFGAKRIPELARAMGRASYEFKKAKNALSTEGQELMNAAEKAAAKEEKQEKEQA</sequence>
<keyword evidence="3" id="KW-1003">Cell membrane</keyword>
<evidence type="ECO:0000313" key="9">
    <source>
        <dbReference type="EMBL" id="MST97458.1"/>
    </source>
</evidence>
<dbReference type="InterPro" id="IPR006312">
    <property type="entry name" value="TatA/E"/>
</dbReference>
<evidence type="ECO:0000256" key="1">
    <source>
        <dbReference type="ARBA" id="ARBA00004162"/>
    </source>
</evidence>
<evidence type="ECO:0000256" key="3">
    <source>
        <dbReference type="ARBA" id="ARBA00022475"/>
    </source>
</evidence>
<evidence type="ECO:0000256" key="8">
    <source>
        <dbReference type="ARBA" id="ARBA00023136"/>
    </source>
</evidence>
<comment type="caution">
    <text evidence="9">The sequence shown here is derived from an EMBL/GenBank/DDBJ whole genome shotgun (WGS) entry which is preliminary data.</text>
</comment>
<evidence type="ECO:0000256" key="2">
    <source>
        <dbReference type="ARBA" id="ARBA00022448"/>
    </source>
</evidence>
<organism evidence="9 10">
    <name type="scientific">Victivallis lenta</name>
    <dbReference type="NCBI Taxonomy" id="2606640"/>
    <lineage>
        <taxon>Bacteria</taxon>
        <taxon>Pseudomonadati</taxon>
        <taxon>Lentisphaerota</taxon>
        <taxon>Lentisphaeria</taxon>
        <taxon>Victivallales</taxon>
        <taxon>Victivallaceae</taxon>
        <taxon>Victivallis</taxon>
    </lineage>
</organism>
<dbReference type="GO" id="GO:0005886">
    <property type="term" value="C:plasma membrane"/>
    <property type="evidence" value="ECO:0007669"/>
    <property type="project" value="UniProtKB-SubCell"/>
</dbReference>
<dbReference type="InterPro" id="IPR003369">
    <property type="entry name" value="TatA/B/E"/>
</dbReference>
<dbReference type="RefSeq" id="WP_106055427.1">
    <property type="nucleotide sequence ID" value="NZ_CALXOB010000040.1"/>
</dbReference>
<evidence type="ECO:0000313" key="10">
    <source>
        <dbReference type="Proteomes" id="UP000435649"/>
    </source>
</evidence>
<keyword evidence="4" id="KW-0812">Transmembrane</keyword>
<gene>
    <name evidence="9" type="primary">tatA</name>
    <name evidence="9" type="ORF">FYJ85_10445</name>
</gene>
<keyword evidence="5" id="KW-0653">Protein transport</keyword>
<dbReference type="PANTHER" id="PTHR42982">
    <property type="entry name" value="SEC-INDEPENDENT PROTEIN TRANSLOCASE PROTEIN TATA"/>
    <property type="match status" value="1"/>
</dbReference>
<dbReference type="AlphaFoldDB" id="A0A844G4M6"/>
<keyword evidence="8" id="KW-0472">Membrane</keyword>
<evidence type="ECO:0000256" key="4">
    <source>
        <dbReference type="ARBA" id="ARBA00022692"/>
    </source>
</evidence>
<accession>A0A844G4M6</accession>
<keyword evidence="2" id="KW-0813">Transport</keyword>
<protein>
    <submittedName>
        <fullName evidence="9">Twin-arginine translocase TatA/TatE family subunit</fullName>
    </submittedName>
</protein>
<dbReference type="GO" id="GO:0043953">
    <property type="term" value="P:protein transport by the Tat complex"/>
    <property type="evidence" value="ECO:0007669"/>
    <property type="project" value="InterPro"/>
</dbReference>
<reference evidence="9 10" key="1">
    <citation type="submission" date="2019-08" db="EMBL/GenBank/DDBJ databases">
        <title>In-depth cultivation of the pig gut microbiome towards novel bacterial diversity and tailored functional studies.</title>
        <authorList>
            <person name="Wylensek D."/>
            <person name="Hitch T.C.A."/>
            <person name="Clavel T."/>
        </authorList>
    </citation>
    <scope>NUCLEOTIDE SEQUENCE [LARGE SCALE GENOMIC DNA]</scope>
    <source>
        <strain evidence="9 10">BBE-744-WT-12</strain>
    </source>
</reference>
<keyword evidence="6" id="KW-1133">Transmembrane helix</keyword>
<dbReference type="Gene3D" id="1.20.5.3310">
    <property type="match status" value="1"/>
</dbReference>
<evidence type="ECO:0000256" key="7">
    <source>
        <dbReference type="ARBA" id="ARBA00023010"/>
    </source>
</evidence>
<keyword evidence="10" id="KW-1185">Reference proteome</keyword>
<evidence type="ECO:0000256" key="5">
    <source>
        <dbReference type="ARBA" id="ARBA00022927"/>
    </source>
</evidence>
<dbReference type="EMBL" id="VUNS01000010">
    <property type="protein sequence ID" value="MST97458.1"/>
    <property type="molecule type" value="Genomic_DNA"/>
</dbReference>
<dbReference type="Pfam" id="PF02416">
    <property type="entry name" value="TatA_B_E"/>
    <property type="match status" value="1"/>
</dbReference>
<comment type="subcellular location">
    <subcellularLocation>
        <location evidence="1">Cell membrane</location>
        <topology evidence="1">Single-pass membrane protein</topology>
    </subcellularLocation>
</comment>
<evidence type="ECO:0000256" key="6">
    <source>
        <dbReference type="ARBA" id="ARBA00022989"/>
    </source>
</evidence>